<name>A0A1J5SJC6_9ZZZZ</name>
<keyword evidence="1" id="KW-0175">Coiled coil</keyword>
<evidence type="ECO:0000313" key="2">
    <source>
        <dbReference type="EMBL" id="OIR08553.1"/>
    </source>
</evidence>
<proteinExistence type="predicted"/>
<sequence>MRFSKTDLQILKWSLGALILSIALAVGLISLSEDYLAQSLKNRETAQKQLTDARAQLLAAQSDQENMSAYALEYNALLEQKVIGSEQRLDWMEGLEKLRQQGRVLDFKYTISPQQGYTPKPALDAGNFQLSRSGMKLQFDLLHEEQLLHFFSNLNNQINGWFMLDGCSISRTGAANELAPLKAECTGGWFTMKNKSAP</sequence>
<comment type="caution">
    <text evidence="2">The sequence shown here is derived from an EMBL/GenBank/DDBJ whole genome shotgun (WGS) entry which is preliminary data.</text>
</comment>
<gene>
    <name evidence="2" type="ORF">GALL_93470</name>
</gene>
<dbReference type="AlphaFoldDB" id="A0A1J5SJC6"/>
<organism evidence="2">
    <name type="scientific">mine drainage metagenome</name>
    <dbReference type="NCBI Taxonomy" id="410659"/>
    <lineage>
        <taxon>unclassified sequences</taxon>
        <taxon>metagenomes</taxon>
        <taxon>ecological metagenomes</taxon>
    </lineage>
</organism>
<accession>A0A1J5SJC6</accession>
<feature type="coiled-coil region" evidence="1">
    <location>
        <begin position="36"/>
        <end position="63"/>
    </location>
</feature>
<evidence type="ECO:0000256" key="1">
    <source>
        <dbReference type="SAM" id="Coils"/>
    </source>
</evidence>
<reference evidence="2" key="1">
    <citation type="submission" date="2016-10" db="EMBL/GenBank/DDBJ databases">
        <title>Sequence of Gallionella enrichment culture.</title>
        <authorList>
            <person name="Poehlein A."/>
            <person name="Muehling M."/>
            <person name="Daniel R."/>
        </authorList>
    </citation>
    <scope>NUCLEOTIDE SEQUENCE</scope>
</reference>
<protein>
    <submittedName>
        <fullName evidence="2">Uncharacterized protein</fullName>
    </submittedName>
</protein>
<dbReference type="EMBL" id="MLJW01000031">
    <property type="protein sequence ID" value="OIR08553.1"/>
    <property type="molecule type" value="Genomic_DNA"/>
</dbReference>